<proteinExistence type="inferred from homology"/>
<evidence type="ECO:0000313" key="7">
    <source>
        <dbReference type="EMBL" id="RHF69862.1"/>
    </source>
</evidence>
<protein>
    <recommendedName>
        <fullName evidence="3">exo-alpha-sialidase</fullName>
        <ecNumber evidence="3">3.2.1.18</ecNumber>
    </recommendedName>
</protein>
<dbReference type="AlphaFoldDB" id="A0A414PMX0"/>
<dbReference type="PANTHER" id="PTHR10628">
    <property type="entry name" value="SIALIDASE"/>
    <property type="match status" value="1"/>
</dbReference>
<evidence type="ECO:0000256" key="2">
    <source>
        <dbReference type="ARBA" id="ARBA00009348"/>
    </source>
</evidence>
<dbReference type="Gene3D" id="2.120.10.10">
    <property type="match status" value="1"/>
</dbReference>
<evidence type="ECO:0000256" key="4">
    <source>
        <dbReference type="SAM" id="SignalP"/>
    </source>
</evidence>
<comment type="catalytic activity">
    <reaction evidence="1">
        <text>Hydrolysis of alpha-(2-&gt;3)-, alpha-(2-&gt;6)-, alpha-(2-&gt;8)- glycosidic linkages of terminal sialic acid residues in oligosaccharides, glycoproteins, glycolipids, colominic acid and synthetic substrates.</text>
        <dbReference type="EC" id="3.2.1.18"/>
    </reaction>
</comment>
<dbReference type="SUPFAM" id="SSF50939">
    <property type="entry name" value="Sialidases"/>
    <property type="match status" value="1"/>
</dbReference>
<comment type="caution">
    <text evidence="7">The sequence shown here is derived from an EMBL/GenBank/DDBJ whole genome shotgun (WGS) entry which is preliminary data.</text>
</comment>
<dbReference type="InterPro" id="IPR005546">
    <property type="entry name" value="Autotransporte_beta"/>
</dbReference>
<reference evidence="7 8" key="1">
    <citation type="submission" date="2018-08" db="EMBL/GenBank/DDBJ databases">
        <title>A genome reference for cultivated species of the human gut microbiota.</title>
        <authorList>
            <person name="Zou Y."/>
            <person name="Xue W."/>
            <person name="Luo G."/>
        </authorList>
    </citation>
    <scope>NUCLEOTIDE SEQUENCE [LARGE SCALE GENOMIC DNA]</scope>
    <source>
        <strain evidence="7 8">AM25-1</strain>
    </source>
</reference>
<dbReference type="InterPro" id="IPR026856">
    <property type="entry name" value="Sialidase_fam"/>
</dbReference>
<comment type="similarity">
    <text evidence="2">Belongs to the glycosyl hydrolase 33 family.</text>
</comment>
<dbReference type="InterPro" id="IPR036709">
    <property type="entry name" value="Autotransporte_beta_dom_sf"/>
</dbReference>
<dbReference type="Pfam" id="PF03797">
    <property type="entry name" value="Autotransporter"/>
    <property type="match status" value="1"/>
</dbReference>
<gene>
    <name evidence="7" type="ORF">DW663_12020</name>
</gene>
<dbReference type="GO" id="GO:0005737">
    <property type="term" value="C:cytoplasm"/>
    <property type="evidence" value="ECO:0007669"/>
    <property type="project" value="TreeGrafter"/>
</dbReference>
<dbReference type="GO" id="GO:0016020">
    <property type="term" value="C:membrane"/>
    <property type="evidence" value="ECO:0007669"/>
    <property type="project" value="TreeGrafter"/>
</dbReference>
<dbReference type="InterPro" id="IPR036278">
    <property type="entry name" value="Sialidase_sf"/>
</dbReference>
<feature type="domain" description="Sialidase" evidence="6">
    <location>
        <begin position="83"/>
        <end position="323"/>
    </location>
</feature>
<dbReference type="GO" id="GO:0009313">
    <property type="term" value="P:oligosaccharide catabolic process"/>
    <property type="evidence" value="ECO:0007669"/>
    <property type="project" value="TreeGrafter"/>
</dbReference>
<organism evidence="7 8">
    <name type="scientific">Fusobacterium mortiferum</name>
    <dbReference type="NCBI Taxonomy" id="850"/>
    <lineage>
        <taxon>Bacteria</taxon>
        <taxon>Fusobacteriati</taxon>
        <taxon>Fusobacteriota</taxon>
        <taxon>Fusobacteriia</taxon>
        <taxon>Fusobacteriales</taxon>
        <taxon>Fusobacteriaceae</taxon>
        <taxon>Fusobacterium</taxon>
    </lineage>
</organism>
<feature type="domain" description="Autotransporter" evidence="5">
    <location>
        <begin position="471"/>
        <end position="679"/>
    </location>
</feature>
<dbReference type="Proteomes" id="UP000284676">
    <property type="component" value="Unassembled WGS sequence"/>
</dbReference>
<sequence length="697" mass="77932">MEEYGFMKRLALLTLFCSLATGVIAAPNDGWNEGMILFKKGDTTNTNYYRIPAITTTSQGTIIAVADYRHNGYGDIGLNTGVDFAIKISHDGGNTWSDKTIITPENGLGISDPAIVHNSDTGRTFLFGYQNDKFITTKPTSEKSDFFMYTSDDGGKTWDKGQSLKDLTPEGYKYVLQGPGSGMYYNGTIYMPIQAWHHEKDQPDKSTATSGFIYSTDNGKTWNSAILRPENYPVGAFGKPDISSESNIFHHNGKIYLAAKPETSRESKKRVVYATSDNGKTWERVEEDFIPDDVAACESSSLSLNDKVYLVAYTKDKPERRTGVFLTTNTGKHLQIFDTKIDGYTSMSQDLDNLYVFHEGKAGEGEMLFRRFDISAKEYANINAQILNRGTDLLDVQDKLFASRSYLTGEYASQDNSGVEAVILNGNYKIGAFHKNSKENSKDVYRTIEYNTEDTTLVLSQDNVITNNDNIFAGYQYTKLSYLNGSKNDINSFVIGYSLNHKFENDFGYNLGINGIYSNNKLDRNEAEGLGKSASFDSYSISLKNEIYRDIKVQENTNLNLAAGLRTTYFGHDDIKEKNGNGFNDAYVDSSTNFSNEIYLKGSAEHDIRFNEKFAAKIGANVGYNKELMNVDDWRDKFTILDVEKEYARPVEKHSAGVANAGFHLTLDFVDKVETTLAYTVDSTGEGITTGRLTYKF</sequence>
<evidence type="ECO:0000256" key="3">
    <source>
        <dbReference type="ARBA" id="ARBA00012733"/>
    </source>
</evidence>
<dbReference type="Pfam" id="PF13088">
    <property type="entry name" value="BNR_2"/>
    <property type="match status" value="1"/>
</dbReference>
<evidence type="ECO:0000259" key="6">
    <source>
        <dbReference type="Pfam" id="PF13088"/>
    </source>
</evidence>
<dbReference type="PANTHER" id="PTHR10628:SF30">
    <property type="entry name" value="EXO-ALPHA-SIALIDASE"/>
    <property type="match status" value="1"/>
</dbReference>
<dbReference type="Gene3D" id="2.40.128.130">
    <property type="entry name" value="Autotransporter beta-domain"/>
    <property type="match status" value="1"/>
</dbReference>
<dbReference type="EMBL" id="QRHL01000037">
    <property type="protein sequence ID" value="RHF69862.1"/>
    <property type="molecule type" value="Genomic_DNA"/>
</dbReference>
<evidence type="ECO:0000256" key="1">
    <source>
        <dbReference type="ARBA" id="ARBA00000427"/>
    </source>
</evidence>
<dbReference type="InterPro" id="IPR011040">
    <property type="entry name" value="Sialidase"/>
</dbReference>
<feature type="signal peptide" evidence="4">
    <location>
        <begin position="1"/>
        <end position="25"/>
    </location>
</feature>
<dbReference type="EC" id="3.2.1.18" evidence="3"/>
<dbReference type="GO" id="GO:0004308">
    <property type="term" value="F:exo-alpha-sialidase activity"/>
    <property type="evidence" value="ECO:0007669"/>
    <property type="project" value="UniProtKB-EC"/>
</dbReference>
<keyword evidence="4" id="KW-0732">Signal</keyword>
<feature type="chain" id="PRO_5019527062" description="exo-alpha-sialidase" evidence="4">
    <location>
        <begin position="26"/>
        <end position="697"/>
    </location>
</feature>
<name>A0A414PMX0_FUSMR</name>
<evidence type="ECO:0000259" key="5">
    <source>
        <dbReference type="Pfam" id="PF03797"/>
    </source>
</evidence>
<dbReference type="SUPFAM" id="SSF103515">
    <property type="entry name" value="Autotransporter"/>
    <property type="match status" value="1"/>
</dbReference>
<dbReference type="GO" id="GO:0006689">
    <property type="term" value="P:ganglioside catabolic process"/>
    <property type="evidence" value="ECO:0007669"/>
    <property type="project" value="TreeGrafter"/>
</dbReference>
<accession>A0A414PMX0</accession>
<dbReference type="CDD" id="cd15482">
    <property type="entry name" value="Sialidase_non-viral"/>
    <property type="match status" value="1"/>
</dbReference>
<evidence type="ECO:0000313" key="8">
    <source>
        <dbReference type="Proteomes" id="UP000284676"/>
    </source>
</evidence>